<dbReference type="GO" id="GO:0016787">
    <property type="term" value="F:hydrolase activity"/>
    <property type="evidence" value="ECO:0007669"/>
    <property type="project" value="UniProtKB-KW"/>
</dbReference>
<dbReference type="STRING" id="1120980.GCA_000745955_01185"/>
<evidence type="ECO:0000313" key="11">
    <source>
        <dbReference type="Proteomes" id="UP000254209"/>
    </source>
</evidence>
<dbReference type="GO" id="GO:0046872">
    <property type="term" value="F:metal ion binding"/>
    <property type="evidence" value="ECO:0007669"/>
    <property type="project" value="UniProtKB-KW"/>
</dbReference>
<accession>A0A376BMG3</accession>
<dbReference type="GO" id="GO:0004386">
    <property type="term" value="F:helicase activity"/>
    <property type="evidence" value="ECO:0007669"/>
    <property type="project" value="UniProtKB-KW"/>
</dbReference>
<evidence type="ECO:0000256" key="1">
    <source>
        <dbReference type="ARBA" id="ARBA00006847"/>
    </source>
</evidence>
<evidence type="ECO:0000256" key="7">
    <source>
        <dbReference type="ARBA" id="ARBA00022840"/>
    </source>
</evidence>
<dbReference type="PROSITE" id="PS51643">
    <property type="entry name" value="HD_CAS3"/>
    <property type="match status" value="1"/>
</dbReference>
<dbReference type="NCBIfam" id="TIGR02562">
    <property type="entry name" value="cas3_yersinia"/>
    <property type="match status" value="1"/>
</dbReference>
<dbReference type="Pfam" id="PF21384">
    <property type="entry name" value="Cas3_I-F_Cas2"/>
    <property type="match status" value="1"/>
</dbReference>
<keyword evidence="6" id="KW-0347">Helicase</keyword>
<evidence type="ECO:0000256" key="2">
    <source>
        <dbReference type="ARBA" id="ARBA00009046"/>
    </source>
</evidence>
<dbReference type="Proteomes" id="UP000254209">
    <property type="component" value="Unassembled WGS sequence"/>
</dbReference>
<dbReference type="SUPFAM" id="SSF52540">
    <property type="entry name" value="P-loop containing nucleoside triphosphate hydrolases"/>
    <property type="match status" value="1"/>
</dbReference>
<dbReference type="AlphaFoldDB" id="A0A376BMG3"/>
<sequence>MNVIFISQCQKKALNRTRKILDAYANRIGDNTWQTAITEEGLMMVKKLLRQKPSKNTAVSCHRIVTRNRTELVWIVVSKSQFNENGFVPVNRTQKDFTIYQDNHLWQNLPVIALASAIAGLFHDFGKANDLFQQKLNPKIKTKNYEPYRHEWVSFQLFISFAKDKSNEQWLDLLANPKNIDETAIIKNIDDKNNFKAFAQLSDFAKLVAWLIVSHHRLLSYQISKADEKYFPPQSIQLSKHQAIYDLLDMDWNSANYNQFSDEIRNLNWQFENGLPFQSQTWQSKSQEIAQNAFNHLAKINTYRWENDHLTAHLARLALMYADHHYSSQNANPHFADENYTVYANTDKQRQYKQKLDEHNIRVAHHAHQFSQKLPLLLSQLSYIDDNSVLKNGLTPKSDADKHNYEWQNKAHYLAKNLNIRANECGFFGINMASTGKGKTLANARIMYALANSETGLRLNIALGLRALTLQTGQTLKTLLKMDNDEIATLIGSNAILQLFNQINLNENNDKQSLKEQAQLLQDLEKSHFATLGSESLDDDVDEFDLDYADIKLDANSPLYQLFKSKPKYQKLLHAPIVVSTIDYLMPATETLRGGKHIIPTLRLLSSDLVLDEPDEFGIDDWFALTRLVYWAGMLGSKVLLSSATIAPAMACTLFDAYQKGRQVYERNMVGNSQEKPIVCAWFDEFGVQSAECFSQPEMLKQHSQFIKKRIEKLKENQNVVHRAKLVPIIKTDNVFDNMANTLFETMLMAHQRHHQSFADKTLSVGVMRFANINPLVAVAKSLIAKDLPDDVCVHYCVYHSQFTLAKRGMIEQKLDRILNRKNSDDIFRQPEIQNAINQNPNAKNHIFVVLATSVCEVGRDHDYDWAIAEPSSMRSLIQLAGRVQRHRKQAVNCENIFILNENIKALKGNAPAYHRPGFESKKYELQSHQLDQLLKPEHYQNINAITAINFIKPVDSPYNELVRLEHSVQWAYLTGTNDENNHASIWLNQPVTWLGEIQRQQPFRQSSVEISLVYQYNQDNGQEKLVWHEHCASDYQKLIVSHLIKELDELEWGNNAFAWFECDDEQIYDELSYILQKPLAYIQKVYGEVQVGYGKQFYHHPLLGVFGKTGR</sequence>
<dbReference type="InterPro" id="IPR013395">
    <property type="entry name" value="CRISPR-assoc_Cas3_yers"/>
</dbReference>
<keyword evidence="7" id="KW-0067">ATP-binding</keyword>
<comment type="similarity">
    <text evidence="1">In the N-terminal section; belongs to the CRISPR-associated nuclease Cas3-HD family.</text>
</comment>
<dbReference type="InterPro" id="IPR048823">
    <property type="entry name" value="Cas3_I-F_Cas2"/>
</dbReference>
<feature type="domain" description="HD Cas3-type" evidence="9">
    <location>
        <begin position="102"/>
        <end position="326"/>
    </location>
</feature>
<dbReference type="GO" id="GO:0051607">
    <property type="term" value="P:defense response to virus"/>
    <property type="evidence" value="ECO:0007669"/>
    <property type="project" value="UniProtKB-KW"/>
</dbReference>
<gene>
    <name evidence="10" type="ORF">NCTC10283_00981</name>
</gene>
<dbReference type="InterPro" id="IPR054712">
    <property type="entry name" value="Cas3-like_dom"/>
</dbReference>
<evidence type="ECO:0000313" key="10">
    <source>
        <dbReference type="EMBL" id="SSY70866.1"/>
    </source>
</evidence>
<evidence type="ECO:0000256" key="6">
    <source>
        <dbReference type="ARBA" id="ARBA00022806"/>
    </source>
</evidence>
<evidence type="ECO:0000259" key="9">
    <source>
        <dbReference type="PROSITE" id="PS51643"/>
    </source>
</evidence>
<keyword evidence="3" id="KW-0479">Metal-binding</keyword>
<dbReference type="InterPro" id="IPR038257">
    <property type="entry name" value="CRISPR-assoc_Cas3_HD_sf"/>
</dbReference>
<dbReference type="InterPro" id="IPR006483">
    <property type="entry name" value="CRISPR-assoc_Cas3_HD"/>
</dbReference>
<dbReference type="OrthoDB" id="220028at2"/>
<keyword evidence="8" id="KW-0051">Antiviral defense</keyword>
<organism evidence="10 11">
    <name type="scientific">Alysiella crassa</name>
    <dbReference type="NCBI Taxonomy" id="153491"/>
    <lineage>
        <taxon>Bacteria</taxon>
        <taxon>Pseudomonadati</taxon>
        <taxon>Pseudomonadota</taxon>
        <taxon>Betaproteobacteria</taxon>
        <taxon>Neisseriales</taxon>
        <taxon>Neisseriaceae</taxon>
        <taxon>Alysiella</taxon>
    </lineage>
</organism>
<dbReference type="RefSeq" id="WP_034292639.1">
    <property type="nucleotide sequence ID" value="NZ_CP091519.2"/>
</dbReference>
<evidence type="ECO:0000256" key="8">
    <source>
        <dbReference type="ARBA" id="ARBA00023118"/>
    </source>
</evidence>
<proteinExistence type="inferred from homology"/>
<protein>
    <submittedName>
        <fullName evidence="10">CRISPR-associated helicase Cas3, subtype I-F/YPEST</fullName>
    </submittedName>
</protein>
<evidence type="ECO:0000256" key="4">
    <source>
        <dbReference type="ARBA" id="ARBA00022741"/>
    </source>
</evidence>
<comment type="similarity">
    <text evidence="2">In the central section; belongs to the CRISPR-associated helicase Cas3 family.</text>
</comment>
<keyword evidence="11" id="KW-1185">Reference proteome</keyword>
<evidence type="ECO:0000256" key="3">
    <source>
        <dbReference type="ARBA" id="ARBA00022723"/>
    </source>
</evidence>
<dbReference type="EMBL" id="UFSO01000002">
    <property type="protein sequence ID" value="SSY70866.1"/>
    <property type="molecule type" value="Genomic_DNA"/>
</dbReference>
<dbReference type="Pfam" id="PF22590">
    <property type="entry name" value="Cas3-like_C_2"/>
    <property type="match status" value="1"/>
</dbReference>
<dbReference type="GO" id="GO:0005524">
    <property type="term" value="F:ATP binding"/>
    <property type="evidence" value="ECO:0007669"/>
    <property type="project" value="UniProtKB-KW"/>
</dbReference>
<name>A0A376BMG3_9NEIS</name>
<evidence type="ECO:0000256" key="5">
    <source>
        <dbReference type="ARBA" id="ARBA00022801"/>
    </source>
</evidence>
<dbReference type="Gene3D" id="1.10.3210.30">
    <property type="match status" value="1"/>
</dbReference>
<keyword evidence="5" id="KW-0378">Hydrolase</keyword>
<dbReference type="InterPro" id="IPR027417">
    <property type="entry name" value="P-loop_NTPase"/>
</dbReference>
<reference evidence="10 11" key="1">
    <citation type="submission" date="2018-06" db="EMBL/GenBank/DDBJ databases">
        <authorList>
            <consortium name="Pathogen Informatics"/>
            <person name="Doyle S."/>
        </authorList>
    </citation>
    <scope>NUCLEOTIDE SEQUENCE [LARGE SCALE GENOMIC DNA]</scope>
    <source>
        <strain evidence="10 11">NCTC10283</strain>
    </source>
</reference>
<keyword evidence="4" id="KW-0547">Nucleotide-binding</keyword>